<feature type="transmembrane region" description="Helical" evidence="5">
    <location>
        <begin position="139"/>
        <end position="160"/>
    </location>
</feature>
<feature type="transmembrane region" description="Helical" evidence="5">
    <location>
        <begin position="385"/>
        <end position="410"/>
    </location>
</feature>
<feature type="transmembrane region" description="Helical" evidence="5">
    <location>
        <begin position="262"/>
        <end position="287"/>
    </location>
</feature>
<dbReference type="Pfam" id="PF07690">
    <property type="entry name" value="MFS_1"/>
    <property type="match status" value="1"/>
</dbReference>
<feature type="transmembrane region" description="Helical" evidence="5">
    <location>
        <begin position="293"/>
        <end position="316"/>
    </location>
</feature>
<feature type="transmembrane region" description="Helical" evidence="5">
    <location>
        <begin position="42"/>
        <end position="63"/>
    </location>
</feature>
<feature type="transmembrane region" description="Helical" evidence="5">
    <location>
        <begin position="196"/>
        <end position="217"/>
    </location>
</feature>
<reference evidence="7 8" key="1">
    <citation type="submission" date="2021-03" db="EMBL/GenBank/DDBJ databases">
        <title>Sequencing the genomes of 1000 actinobacteria strains.</title>
        <authorList>
            <person name="Klenk H.-P."/>
        </authorList>
    </citation>
    <scope>NUCLEOTIDE SEQUENCE [LARGE SCALE GENOMIC DNA]</scope>
    <source>
        <strain evidence="7 8">DSM 45510</strain>
    </source>
</reference>
<dbReference type="InterPro" id="IPR020846">
    <property type="entry name" value="MFS_dom"/>
</dbReference>
<evidence type="ECO:0000313" key="8">
    <source>
        <dbReference type="Proteomes" id="UP000741013"/>
    </source>
</evidence>
<dbReference type="RefSeq" id="WP_209664994.1">
    <property type="nucleotide sequence ID" value="NZ_JAGGMS010000001.1"/>
</dbReference>
<accession>A0ABS4PQ99</accession>
<feature type="transmembrane region" description="Helical" evidence="5">
    <location>
        <begin position="352"/>
        <end position="373"/>
    </location>
</feature>
<feature type="transmembrane region" description="Helical" evidence="5">
    <location>
        <begin position="75"/>
        <end position="102"/>
    </location>
</feature>
<organism evidence="7 8">
    <name type="scientific">Amycolatopsis magusensis</name>
    <dbReference type="NCBI Taxonomy" id="882444"/>
    <lineage>
        <taxon>Bacteria</taxon>
        <taxon>Bacillati</taxon>
        <taxon>Actinomycetota</taxon>
        <taxon>Actinomycetes</taxon>
        <taxon>Pseudonocardiales</taxon>
        <taxon>Pseudonocardiaceae</taxon>
        <taxon>Amycolatopsis</taxon>
    </lineage>
</organism>
<feature type="transmembrane region" description="Helical" evidence="5">
    <location>
        <begin position="328"/>
        <end position="346"/>
    </location>
</feature>
<dbReference type="SUPFAM" id="SSF103473">
    <property type="entry name" value="MFS general substrate transporter"/>
    <property type="match status" value="1"/>
</dbReference>
<dbReference type="Gene3D" id="1.20.1250.20">
    <property type="entry name" value="MFS general substrate transporter like domains"/>
    <property type="match status" value="1"/>
</dbReference>
<gene>
    <name evidence="7" type="ORF">JOM49_003116</name>
</gene>
<sequence length="454" mass="45478">MHANQRSRSLAFAGLLLGMLLAQLDLTVVVTALPMIGAELDAGPAVAGITAASLLTATVSTPIHGRFGDLYGRRAAFGLAVALLAAGSTWCAVAGDIGSLIAGRAVQGAGAGGLIVGAMAALGELFSRQELIRRQGWQVAVGAVASLAGPPAGGLVADAWGWRWLFWGNLPLCAVALVLGLAGLPGRRSGDRGARLDLRGSALLVLAGAAATALGTVPELARSPLWTPLLAGLAVAAGFAFARTQTLIPRRIFDDRVVVRSVLATTLAGIALYGTFTYVSLAITLGVRGDPGAAGLLLLAMTGGSLLVSGGFAVLARRWPRMLVWGRWGCVTGIAGLTLIAVSLHAGGVALLAAGLVLTGGSFMLVVSAYTVLAQGRAAPAEMGATMGVFTFARQAGGVAGTTVLGWLALLVTGGFGAAGLTVVFAAAALAMVVALACSPRAVTTEEAVSSSRA</sequence>
<evidence type="ECO:0000313" key="7">
    <source>
        <dbReference type="EMBL" id="MBP2181590.1"/>
    </source>
</evidence>
<dbReference type="PANTHER" id="PTHR23501:SF197">
    <property type="entry name" value="COMD"/>
    <property type="match status" value="1"/>
</dbReference>
<protein>
    <submittedName>
        <fullName evidence="7">MFS family permease</fullName>
    </submittedName>
</protein>
<evidence type="ECO:0000256" key="3">
    <source>
        <dbReference type="ARBA" id="ARBA00022989"/>
    </source>
</evidence>
<dbReference type="PROSITE" id="PS50850">
    <property type="entry name" value="MFS"/>
    <property type="match status" value="1"/>
</dbReference>
<comment type="caution">
    <text evidence="7">The sequence shown here is derived from an EMBL/GenBank/DDBJ whole genome shotgun (WGS) entry which is preliminary data.</text>
</comment>
<evidence type="ECO:0000259" key="6">
    <source>
        <dbReference type="PROSITE" id="PS50850"/>
    </source>
</evidence>
<comment type="subcellular location">
    <subcellularLocation>
        <location evidence="1">Cell membrane</location>
        <topology evidence="1">Multi-pass membrane protein</topology>
    </subcellularLocation>
</comment>
<proteinExistence type="predicted"/>
<dbReference type="EMBL" id="JAGGMS010000001">
    <property type="protein sequence ID" value="MBP2181590.1"/>
    <property type="molecule type" value="Genomic_DNA"/>
</dbReference>
<feature type="transmembrane region" description="Helical" evidence="5">
    <location>
        <begin position="416"/>
        <end position="438"/>
    </location>
</feature>
<dbReference type="InterPro" id="IPR011701">
    <property type="entry name" value="MFS"/>
</dbReference>
<keyword evidence="4 5" id="KW-0472">Membrane</keyword>
<dbReference type="PANTHER" id="PTHR23501">
    <property type="entry name" value="MAJOR FACILITATOR SUPERFAMILY"/>
    <property type="match status" value="1"/>
</dbReference>
<name>A0ABS4PQ99_9PSEU</name>
<evidence type="ECO:0000256" key="5">
    <source>
        <dbReference type="SAM" id="Phobius"/>
    </source>
</evidence>
<feature type="transmembrane region" description="Helical" evidence="5">
    <location>
        <begin position="166"/>
        <end position="184"/>
    </location>
</feature>
<feature type="domain" description="Major facilitator superfamily (MFS) profile" evidence="6">
    <location>
        <begin position="11"/>
        <end position="443"/>
    </location>
</feature>
<feature type="transmembrane region" description="Helical" evidence="5">
    <location>
        <begin position="223"/>
        <end position="242"/>
    </location>
</feature>
<keyword evidence="3 5" id="KW-1133">Transmembrane helix</keyword>
<keyword evidence="8" id="KW-1185">Reference proteome</keyword>
<evidence type="ECO:0000256" key="2">
    <source>
        <dbReference type="ARBA" id="ARBA00022692"/>
    </source>
</evidence>
<evidence type="ECO:0000256" key="4">
    <source>
        <dbReference type="ARBA" id="ARBA00023136"/>
    </source>
</evidence>
<feature type="transmembrane region" description="Helical" evidence="5">
    <location>
        <begin position="108"/>
        <end position="127"/>
    </location>
</feature>
<evidence type="ECO:0000256" key="1">
    <source>
        <dbReference type="ARBA" id="ARBA00004651"/>
    </source>
</evidence>
<keyword evidence="2 5" id="KW-0812">Transmembrane</keyword>
<dbReference type="Proteomes" id="UP000741013">
    <property type="component" value="Unassembled WGS sequence"/>
</dbReference>
<dbReference type="InterPro" id="IPR036259">
    <property type="entry name" value="MFS_trans_sf"/>
</dbReference>